<protein>
    <recommendedName>
        <fullName evidence="3">DUF5655 domain-containing protein</fullName>
    </recommendedName>
</protein>
<dbReference type="Proteomes" id="UP000679008">
    <property type="component" value="Unassembled WGS sequence"/>
</dbReference>
<evidence type="ECO:0000313" key="2">
    <source>
        <dbReference type="Proteomes" id="UP000679008"/>
    </source>
</evidence>
<proteinExistence type="predicted"/>
<comment type="caution">
    <text evidence="1">The sequence shown here is derived from an EMBL/GenBank/DDBJ whole genome shotgun (WGS) entry which is preliminary data.</text>
</comment>
<dbReference type="RefSeq" id="WP_210789216.1">
    <property type="nucleotide sequence ID" value="NZ_JAGPXB010000005.1"/>
</dbReference>
<evidence type="ECO:0000313" key="1">
    <source>
        <dbReference type="EMBL" id="MBQ0908589.1"/>
    </source>
</evidence>
<name>A0ABS5D3J3_9FLAO</name>
<accession>A0ABS5D3J3</accession>
<dbReference type="EMBL" id="JAGPXB010000005">
    <property type="protein sequence ID" value="MBQ0908589.1"/>
    <property type="molecule type" value="Genomic_DNA"/>
</dbReference>
<reference evidence="1 2" key="1">
    <citation type="submission" date="2021-04" db="EMBL/GenBank/DDBJ databases">
        <title>Description of novel Flavobacterium sp. F-328.</title>
        <authorList>
            <person name="Saticioglu I.B."/>
        </authorList>
    </citation>
    <scope>NUCLEOTIDE SEQUENCE [LARGE SCALE GENOMIC DNA]</scope>
    <source>
        <strain evidence="1 2">F-328</strain>
    </source>
</reference>
<organism evidence="1 2">
    <name type="scientific">Flavobacterium erciyesense</name>
    <dbReference type="NCBI Taxonomy" id="2825842"/>
    <lineage>
        <taxon>Bacteria</taxon>
        <taxon>Pseudomonadati</taxon>
        <taxon>Bacteroidota</taxon>
        <taxon>Flavobacteriia</taxon>
        <taxon>Flavobacteriales</taxon>
        <taxon>Flavobacteriaceae</taxon>
        <taxon>Flavobacterium</taxon>
    </lineage>
</organism>
<sequence>MSEKLKYIKAEKISIRQHFNEKWLQDRIEEDTSILGLGDLDVIHRERKQSSGGRIDFLFLNNETDRMYETEIMLGKTDESHIIRAIEYWDIERRRYPSKDHRAVIIAEDITNRFFNVIALMNRAIPIIAIQVSALKIDNQIILNFTTVLDIYEEPEDEVKLGGEEVGRPYWVKKSHAKSIVMLDELIRFGEIPNEDLKVTYNKHHIALGTDRQNCIWLRPRKTPGICHMEVKVGKENIECAKEELDELAISFNLRKDDIFAISIRQEDLNKHQGKIKSLITESLTYYQ</sequence>
<evidence type="ECO:0008006" key="3">
    <source>
        <dbReference type="Google" id="ProtNLM"/>
    </source>
</evidence>
<keyword evidence="2" id="KW-1185">Reference proteome</keyword>
<gene>
    <name evidence="1" type="ORF">KBJ98_07740</name>
</gene>